<gene>
    <name evidence="2" type="ORF">CIK83_17205</name>
</gene>
<dbReference type="InterPro" id="IPR024965">
    <property type="entry name" value="Putative_integrase"/>
</dbReference>
<evidence type="ECO:0000313" key="3">
    <source>
        <dbReference type="Proteomes" id="UP000252479"/>
    </source>
</evidence>
<dbReference type="GO" id="GO:0003677">
    <property type="term" value="F:DNA binding"/>
    <property type="evidence" value="ECO:0007669"/>
    <property type="project" value="InterPro"/>
</dbReference>
<keyword evidence="3" id="KW-1185">Reference proteome</keyword>
<sequence>MATKTTPKKKKSDGRSSDLTLQWLVNNHGKQWETWRQLAEGWIKAQDAGTAVKLRSLCLFLEVYLVGAVPFTSDVTSLFEGKNGWQASTDELKRIVLENTNRSDNSDTAKALNHAKTFIDWVLDTHFSEKDDNGRAIRLNTNPFEAVKQKGNNTESVHNPLPYRYICDLRHILCPKPRGHFLDWKWAQQQTGNGTNGGDWFDFDESLIDKSDKDCVWRIKEVTRNNKSITIHQIWSPVASMVLFIKLHLPLRTYQVRMLDSGEADTLRYENGKWIKNPHDFALNRYSKGVFRQFKDNATGLESTGLYISTNKTADQNKDEFERGYEIPWQNEDVLYWLEKLRNWQEKYNPISKLVDCLTLERKHTKDKKSKAYLSAMGHCCFLFRDASSKNKNDKTKPIITESLQRFWYKLLKKLEENLLASADTLSDGTALRLVHDYGENYKNEKKKTEFPLHSLRVSLITCYIMDAKLPLPVVSKLLAGHSRIIMTVYYTKLTPAVMKDKMTEADKLLDDKSQESVRTFLKDAEMRQIECKMAYNDGQSIESALVNRNPIGWENRHHGLCLAGGNTVRSDECVTVAGCWNGGELIASRGSAGKIYDSVPHGSENCVRCRWFITDARYLPTLNAHLNFMSYKSHEAANLAVKLEGEIEVMDDLKYEAEHEGKPFTKHNELQALQRRYEKQLVEADEYTKDWIATFGLIRRIIEIEQGRTESDTANKLVAVGSENDIKVGFMETESELLQLALLCEDAEFYPDMLDDVKKTPTIERRTQSLSRFMMRKGYMPQLLMLDKDQQLIAANAMMRQMALQANPTDKLDGYKQVANYLELAQFMADSKLLETGIHALENSINAPVNGISIKSLTSNVVKGDFSNAG</sequence>
<dbReference type="InterPro" id="IPR011010">
    <property type="entry name" value="DNA_brk_join_enz"/>
</dbReference>
<dbReference type="Gene3D" id="1.10.443.10">
    <property type="entry name" value="Intergrase catalytic core"/>
    <property type="match status" value="1"/>
</dbReference>
<dbReference type="Pfam" id="PF13009">
    <property type="entry name" value="Integrase_2"/>
    <property type="match status" value="1"/>
</dbReference>
<dbReference type="GO" id="GO:0015074">
    <property type="term" value="P:DNA integration"/>
    <property type="evidence" value="ECO:0007669"/>
    <property type="project" value="InterPro"/>
</dbReference>
<dbReference type="SUPFAM" id="SSF56349">
    <property type="entry name" value="DNA breaking-rejoining enzymes"/>
    <property type="match status" value="1"/>
</dbReference>
<dbReference type="GeneID" id="303190662"/>
<accession>A0A368LG10</accession>
<organism evidence="2 3">
    <name type="scientific">Vibrio casei</name>
    <dbReference type="NCBI Taxonomy" id="673372"/>
    <lineage>
        <taxon>Bacteria</taxon>
        <taxon>Pseudomonadati</taxon>
        <taxon>Pseudomonadota</taxon>
        <taxon>Gammaproteobacteria</taxon>
        <taxon>Vibrionales</taxon>
        <taxon>Vibrionaceae</taxon>
        <taxon>Vibrio</taxon>
    </lineage>
</organism>
<dbReference type="EMBL" id="QPGL01000004">
    <property type="protein sequence ID" value="RCS68653.1"/>
    <property type="molecule type" value="Genomic_DNA"/>
</dbReference>
<protein>
    <submittedName>
        <fullName evidence="2">Integrase</fullName>
    </submittedName>
</protein>
<name>A0A368LG10_9VIBR</name>
<dbReference type="AlphaFoldDB" id="A0A368LG10"/>
<dbReference type="RefSeq" id="WP_086957887.1">
    <property type="nucleotide sequence ID" value="NZ_FUKS01000002.1"/>
</dbReference>
<evidence type="ECO:0000313" key="2">
    <source>
        <dbReference type="EMBL" id="RCS68653.1"/>
    </source>
</evidence>
<reference evidence="2 3" key="1">
    <citation type="journal article" date="2017" name="Elife">
        <title>Extensive horizontal gene transfer in cheese-associated bacteria.</title>
        <authorList>
            <person name="Bonham K.S."/>
            <person name="Wolfe B.E."/>
            <person name="Dutton R.J."/>
        </authorList>
    </citation>
    <scope>NUCLEOTIDE SEQUENCE [LARGE SCALE GENOMIC DNA]</scope>
    <source>
        <strain evidence="2 3">JB196</strain>
    </source>
</reference>
<evidence type="ECO:0000256" key="1">
    <source>
        <dbReference type="ARBA" id="ARBA00023172"/>
    </source>
</evidence>
<dbReference type="Proteomes" id="UP000252479">
    <property type="component" value="Unassembled WGS sequence"/>
</dbReference>
<dbReference type="InterPro" id="IPR013762">
    <property type="entry name" value="Integrase-like_cat_sf"/>
</dbReference>
<comment type="caution">
    <text evidence="2">The sequence shown here is derived from an EMBL/GenBank/DDBJ whole genome shotgun (WGS) entry which is preliminary data.</text>
</comment>
<keyword evidence="1" id="KW-0233">DNA recombination</keyword>
<proteinExistence type="predicted"/>
<dbReference type="GO" id="GO:0006310">
    <property type="term" value="P:DNA recombination"/>
    <property type="evidence" value="ECO:0007669"/>
    <property type="project" value="UniProtKB-KW"/>
</dbReference>